<evidence type="ECO:0000313" key="9">
    <source>
        <dbReference type="EMBL" id="RCX31758.1"/>
    </source>
</evidence>
<dbReference type="PANTHER" id="PTHR10188">
    <property type="entry name" value="L-ASPARAGINASE"/>
    <property type="match status" value="1"/>
</dbReference>
<feature type="site" description="Cleavage; by autolysis" evidence="7">
    <location>
        <begin position="175"/>
        <end position="176"/>
    </location>
</feature>
<dbReference type="CDD" id="cd04512">
    <property type="entry name" value="Ntn_Asparaginase_2_like"/>
    <property type="match status" value="1"/>
</dbReference>
<accession>A0A369CEU2</accession>
<dbReference type="GO" id="GO:0016811">
    <property type="term" value="F:hydrolase activity, acting on carbon-nitrogen (but not peptide) bonds, in linear amides"/>
    <property type="evidence" value="ECO:0007669"/>
    <property type="project" value="UniProtKB-ARBA"/>
</dbReference>
<protein>
    <recommendedName>
        <fullName evidence="4">Isoaspartyl peptidase</fullName>
    </recommendedName>
</protein>
<dbReference type="Gene3D" id="3.60.20.30">
    <property type="entry name" value="(Glycosyl)asparaginase"/>
    <property type="match status" value="1"/>
</dbReference>
<dbReference type="Pfam" id="PF01112">
    <property type="entry name" value="Asparaginase_2"/>
    <property type="match status" value="1"/>
</dbReference>
<dbReference type="OrthoDB" id="9780217at2"/>
<feature type="binding site" evidence="6">
    <location>
        <begin position="226"/>
        <end position="229"/>
    </location>
    <ligand>
        <name>substrate</name>
    </ligand>
</feature>
<proteinExistence type="predicted"/>
<evidence type="ECO:0000256" key="1">
    <source>
        <dbReference type="ARBA" id="ARBA00022670"/>
    </source>
</evidence>
<evidence type="ECO:0000256" key="4">
    <source>
        <dbReference type="ARBA" id="ARBA00069124"/>
    </source>
</evidence>
<keyword evidence="1" id="KW-0645">Protease</keyword>
<dbReference type="Proteomes" id="UP000252707">
    <property type="component" value="Unassembled WGS sequence"/>
</dbReference>
<name>A0A369CEU2_9GAMM</name>
<reference evidence="9 10" key="1">
    <citation type="submission" date="2018-07" db="EMBL/GenBank/DDBJ databases">
        <title>Genomic Encyclopedia of Type Strains, Phase IV (KMG-IV): sequencing the most valuable type-strain genomes for metagenomic binning, comparative biology and taxonomic classification.</title>
        <authorList>
            <person name="Goeker M."/>
        </authorList>
    </citation>
    <scope>NUCLEOTIDE SEQUENCE [LARGE SCALE GENOMIC DNA]</scope>
    <source>
        <strain evidence="9 10">DSM 26407</strain>
    </source>
</reference>
<evidence type="ECO:0000256" key="5">
    <source>
        <dbReference type="PIRSR" id="PIRSR600246-1"/>
    </source>
</evidence>
<dbReference type="GO" id="GO:0005737">
    <property type="term" value="C:cytoplasm"/>
    <property type="evidence" value="ECO:0007669"/>
    <property type="project" value="TreeGrafter"/>
</dbReference>
<dbReference type="RefSeq" id="WP_114278610.1">
    <property type="nucleotide sequence ID" value="NZ_QPJY01000002.1"/>
</dbReference>
<dbReference type="AlphaFoldDB" id="A0A369CEU2"/>
<evidence type="ECO:0000256" key="8">
    <source>
        <dbReference type="SAM" id="MobiDB-lite"/>
    </source>
</evidence>
<evidence type="ECO:0000256" key="3">
    <source>
        <dbReference type="ARBA" id="ARBA00022813"/>
    </source>
</evidence>
<dbReference type="InterPro" id="IPR029055">
    <property type="entry name" value="Ntn_hydrolases_N"/>
</dbReference>
<dbReference type="PANTHER" id="PTHR10188:SF6">
    <property type="entry name" value="N(4)-(BETA-N-ACETYLGLUCOSAMINYL)-L-ASPARAGINASE"/>
    <property type="match status" value="1"/>
</dbReference>
<dbReference type="InterPro" id="IPR000246">
    <property type="entry name" value="Peptidase_T2"/>
</dbReference>
<evidence type="ECO:0000313" key="10">
    <source>
        <dbReference type="Proteomes" id="UP000252707"/>
    </source>
</evidence>
<comment type="caution">
    <text evidence="9">The sequence shown here is derived from an EMBL/GenBank/DDBJ whole genome shotgun (WGS) entry which is preliminary data.</text>
</comment>
<feature type="region of interest" description="Disordered" evidence="8">
    <location>
        <begin position="138"/>
        <end position="171"/>
    </location>
</feature>
<feature type="active site" description="Nucleophile" evidence="5">
    <location>
        <position position="176"/>
    </location>
</feature>
<gene>
    <name evidence="9" type="ORF">DFQ59_102105</name>
</gene>
<feature type="binding site" evidence="6">
    <location>
        <begin position="204"/>
        <end position="207"/>
    </location>
    <ligand>
        <name>substrate</name>
    </ligand>
</feature>
<evidence type="ECO:0000256" key="6">
    <source>
        <dbReference type="PIRSR" id="PIRSR600246-2"/>
    </source>
</evidence>
<dbReference type="FunFam" id="3.60.20.30:FF:000001">
    <property type="entry name" value="Isoaspartyl peptidase/L-asparaginase"/>
    <property type="match status" value="1"/>
</dbReference>
<keyword evidence="2" id="KW-0378">Hydrolase</keyword>
<keyword evidence="3" id="KW-0068">Autocatalytic cleavage</keyword>
<sequence length="307" mass="31435">MHSHPAYAIVVHGGAGKWSGQPEAEVLDGVRRAAAAGLARLADGEPALEAVIAAVCLLEDNPLFNAGTGAALNSEGEAELDAGVMVGEGLRSGNVAALRRVRNPVLVARRVMEATPHVLLAGDGALRFARAQGFEDYDPVTPERRADRQRRLAARERGEDLPTATEPDADTLTRGTVGAVALDTRGGFAAATSTGGLTLKLPGRVGDSPVPGAGNCAGSHGAASATGQGELMLRFGTTRAVCEMLAGGHHAQAAVATVLARMGSLFKGDVGLIAVDRLGRMGIAHNTPAMPHAFAGARLALQARMRG</sequence>
<dbReference type="SUPFAM" id="SSF56235">
    <property type="entry name" value="N-terminal nucleophile aminohydrolases (Ntn hydrolases)"/>
    <property type="match status" value="1"/>
</dbReference>
<evidence type="ECO:0000256" key="7">
    <source>
        <dbReference type="PIRSR" id="PIRSR600246-3"/>
    </source>
</evidence>
<feature type="compositionally biased region" description="Basic and acidic residues" evidence="8">
    <location>
        <begin position="141"/>
        <end position="160"/>
    </location>
</feature>
<evidence type="ECO:0000256" key="2">
    <source>
        <dbReference type="ARBA" id="ARBA00022801"/>
    </source>
</evidence>
<dbReference type="EMBL" id="QPJY01000002">
    <property type="protein sequence ID" value="RCX31758.1"/>
    <property type="molecule type" value="Genomic_DNA"/>
</dbReference>
<dbReference type="GO" id="GO:0008233">
    <property type="term" value="F:peptidase activity"/>
    <property type="evidence" value="ECO:0007669"/>
    <property type="project" value="UniProtKB-KW"/>
</dbReference>
<dbReference type="GO" id="GO:0006508">
    <property type="term" value="P:proteolysis"/>
    <property type="evidence" value="ECO:0007669"/>
    <property type="project" value="UniProtKB-KW"/>
</dbReference>
<organism evidence="9 10">
    <name type="scientific">Thioalbus denitrificans</name>
    <dbReference type="NCBI Taxonomy" id="547122"/>
    <lineage>
        <taxon>Bacteria</taxon>
        <taxon>Pseudomonadati</taxon>
        <taxon>Pseudomonadota</taxon>
        <taxon>Gammaproteobacteria</taxon>
        <taxon>Chromatiales</taxon>
        <taxon>Ectothiorhodospiraceae</taxon>
        <taxon>Thioalbus</taxon>
    </lineage>
</organism>
<keyword evidence="10" id="KW-1185">Reference proteome</keyword>